<reference evidence="3" key="1">
    <citation type="journal article" date="2019" name="Int. J. Syst. Evol. Microbiol.">
        <title>The Global Catalogue of Microorganisms (GCM) 10K type strain sequencing project: providing services to taxonomists for standard genome sequencing and annotation.</title>
        <authorList>
            <consortium name="The Broad Institute Genomics Platform"/>
            <consortium name="The Broad Institute Genome Sequencing Center for Infectious Disease"/>
            <person name="Wu L."/>
            <person name="Ma J."/>
        </authorList>
    </citation>
    <scope>NUCLEOTIDE SEQUENCE [LARGE SCALE GENOMIC DNA]</scope>
    <source>
        <strain evidence="3">JCM 30331</strain>
    </source>
</reference>
<keyword evidence="3" id="KW-1185">Reference proteome</keyword>
<dbReference type="EMBL" id="BMPP01000035">
    <property type="protein sequence ID" value="GGK42749.1"/>
    <property type="molecule type" value="Genomic_DNA"/>
</dbReference>
<dbReference type="SUPFAM" id="SSF56112">
    <property type="entry name" value="Protein kinase-like (PK-like)"/>
    <property type="match status" value="1"/>
</dbReference>
<name>A0ABQ2F375_9DEIO</name>
<feature type="domain" description="Aminoglycoside phosphotransferase" evidence="1">
    <location>
        <begin position="12"/>
        <end position="195"/>
    </location>
</feature>
<protein>
    <recommendedName>
        <fullName evidence="1">Aminoglycoside phosphotransferase domain-containing protein</fullName>
    </recommendedName>
</protein>
<dbReference type="Proteomes" id="UP000647587">
    <property type="component" value="Unassembled WGS sequence"/>
</dbReference>
<dbReference type="InterPro" id="IPR051678">
    <property type="entry name" value="AGP_Transferase"/>
</dbReference>
<sequence length="246" mass="27792">MRQYGRIDSTRNPHVARDEFRLLELLRTAGLAVPEPMAFDDTASVVPAHILVTGFVQGTTEIKRPDVPRAVADLAAFLLEVHQRVQRTTATTFLPRKVNLSEWPGTPDDTLSESMIRRVLDPHWPPPLNDPCIVHGDVGPGNLLWRGNQLAAVIDWEDAGISDPLLDVGNARLELLFAFGSEVMDIFTEAYRVRSERDFSALPLWDLYAALRPAGRLHTWGLQPEAEQRMRTRHRSFVEQAHAHFH</sequence>
<comment type="caution">
    <text evidence="2">The sequence shown here is derived from an EMBL/GenBank/DDBJ whole genome shotgun (WGS) entry which is preliminary data.</text>
</comment>
<dbReference type="Gene3D" id="3.90.1200.10">
    <property type="match status" value="1"/>
</dbReference>
<dbReference type="PANTHER" id="PTHR21310">
    <property type="entry name" value="AMINOGLYCOSIDE PHOSPHOTRANSFERASE-RELATED-RELATED"/>
    <property type="match status" value="1"/>
</dbReference>
<evidence type="ECO:0000313" key="2">
    <source>
        <dbReference type="EMBL" id="GGK42749.1"/>
    </source>
</evidence>
<dbReference type="Pfam" id="PF01636">
    <property type="entry name" value="APH"/>
    <property type="match status" value="1"/>
</dbReference>
<gene>
    <name evidence="2" type="ORF">GCM10008955_40660</name>
</gene>
<dbReference type="InterPro" id="IPR002575">
    <property type="entry name" value="Aminoglycoside_PTrfase"/>
</dbReference>
<proteinExistence type="predicted"/>
<evidence type="ECO:0000313" key="3">
    <source>
        <dbReference type="Proteomes" id="UP000647587"/>
    </source>
</evidence>
<accession>A0ABQ2F375</accession>
<dbReference type="InterPro" id="IPR011009">
    <property type="entry name" value="Kinase-like_dom_sf"/>
</dbReference>
<evidence type="ECO:0000259" key="1">
    <source>
        <dbReference type="Pfam" id="PF01636"/>
    </source>
</evidence>
<organism evidence="2 3">
    <name type="scientific">Deinococcus malanensis</name>
    <dbReference type="NCBI Taxonomy" id="1706855"/>
    <lineage>
        <taxon>Bacteria</taxon>
        <taxon>Thermotogati</taxon>
        <taxon>Deinococcota</taxon>
        <taxon>Deinococci</taxon>
        <taxon>Deinococcales</taxon>
        <taxon>Deinococcaceae</taxon>
        <taxon>Deinococcus</taxon>
    </lineage>
</organism>